<dbReference type="Proteomes" id="UP000078550">
    <property type="component" value="Unassembled WGS sequence"/>
</dbReference>
<dbReference type="Proteomes" id="UP000078555">
    <property type="component" value="Unassembled WGS sequence"/>
</dbReference>
<evidence type="ECO:0000313" key="2">
    <source>
        <dbReference type="EMBL" id="SBT56972.1"/>
    </source>
</evidence>
<reference evidence="3 4" key="2">
    <citation type="submission" date="2016-05" db="EMBL/GenBank/DDBJ databases">
        <authorList>
            <person name="Naeem Raeece"/>
        </authorList>
    </citation>
    <scope>NUCLEOTIDE SEQUENCE [LARGE SCALE GENOMIC DNA]</scope>
</reference>
<evidence type="ECO:0000313" key="4">
    <source>
        <dbReference type="Proteomes" id="UP000078555"/>
    </source>
</evidence>
<keyword evidence="4" id="KW-1185">Reference proteome</keyword>
<gene>
    <name evidence="1" type="ORF">POVWA1_022030</name>
    <name evidence="2" type="ORF">POVWA2_076470</name>
</gene>
<dbReference type="EMBL" id="FLRD01000070">
    <property type="protein sequence ID" value="SBT34380.1"/>
    <property type="molecule type" value="Genomic_DNA"/>
</dbReference>
<sequence>MPPRTRQEVHTKVNSCKGWQSLFPYSPMATRLQCDMFCDRILVKWRCSLPGNERNGDFTCTRYACGLVFRKRCNGRSDTSGEKKPR</sequence>
<accession>A0A1A9ALA2</accession>
<reference evidence="2" key="1">
    <citation type="submission" date="2016-05" db="EMBL/GenBank/DDBJ databases">
        <authorList>
            <person name="Lavstsen T."/>
            <person name="Jespersen J.S."/>
        </authorList>
    </citation>
    <scope>NUCLEOTIDE SEQUENCE [LARGE SCALE GENOMIC DNA]</scope>
</reference>
<protein>
    <submittedName>
        <fullName evidence="2">Uncharacterized protein</fullName>
    </submittedName>
</protein>
<dbReference type="AlphaFoldDB" id="A0A1A9ALA2"/>
<evidence type="ECO:0000313" key="1">
    <source>
        <dbReference type="EMBL" id="SBT34380.1"/>
    </source>
</evidence>
<organism evidence="2 3">
    <name type="scientific">Plasmodium ovale wallikeri</name>
    <dbReference type="NCBI Taxonomy" id="864142"/>
    <lineage>
        <taxon>Eukaryota</taxon>
        <taxon>Sar</taxon>
        <taxon>Alveolata</taxon>
        <taxon>Apicomplexa</taxon>
        <taxon>Aconoidasida</taxon>
        <taxon>Haemosporida</taxon>
        <taxon>Plasmodiidae</taxon>
        <taxon>Plasmodium</taxon>
        <taxon>Plasmodium (Plasmodium)</taxon>
    </lineage>
</organism>
<dbReference type="EMBL" id="FLRE01001641">
    <property type="protein sequence ID" value="SBT56972.1"/>
    <property type="molecule type" value="Genomic_DNA"/>
</dbReference>
<evidence type="ECO:0000313" key="3">
    <source>
        <dbReference type="Proteomes" id="UP000078550"/>
    </source>
</evidence>
<proteinExistence type="predicted"/>
<name>A0A1A9ALA2_PLAOA</name>